<sequence>MGLKTSASLEALDTRVDHVFRPSRIFRPFFHYLLPPYATSAPTNNRSTKHVALTTSRLRIHIQVQIDIHNR</sequence>
<gene>
    <name evidence="1" type="ORF">NEZAVI_LOCUS7670</name>
</gene>
<organism evidence="1 2">
    <name type="scientific">Nezara viridula</name>
    <name type="common">Southern green stink bug</name>
    <name type="synonym">Cimex viridulus</name>
    <dbReference type="NCBI Taxonomy" id="85310"/>
    <lineage>
        <taxon>Eukaryota</taxon>
        <taxon>Metazoa</taxon>
        <taxon>Ecdysozoa</taxon>
        <taxon>Arthropoda</taxon>
        <taxon>Hexapoda</taxon>
        <taxon>Insecta</taxon>
        <taxon>Pterygota</taxon>
        <taxon>Neoptera</taxon>
        <taxon>Paraneoptera</taxon>
        <taxon>Hemiptera</taxon>
        <taxon>Heteroptera</taxon>
        <taxon>Panheteroptera</taxon>
        <taxon>Pentatomomorpha</taxon>
        <taxon>Pentatomoidea</taxon>
        <taxon>Pentatomidae</taxon>
        <taxon>Pentatominae</taxon>
        <taxon>Nezara</taxon>
    </lineage>
</organism>
<dbReference type="Proteomes" id="UP001152798">
    <property type="component" value="Chromosome 4"/>
</dbReference>
<name>A0A9P0H9L4_NEZVI</name>
<dbReference type="AlphaFoldDB" id="A0A9P0H9L4"/>
<protein>
    <submittedName>
        <fullName evidence="1">Uncharacterized protein</fullName>
    </submittedName>
</protein>
<keyword evidence="2" id="KW-1185">Reference proteome</keyword>
<accession>A0A9P0H9L4</accession>
<dbReference type="EMBL" id="OV725080">
    <property type="protein sequence ID" value="CAH1397925.1"/>
    <property type="molecule type" value="Genomic_DNA"/>
</dbReference>
<reference evidence="1" key="1">
    <citation type="submission" date="2022-01" db="EMBL/GenBank/DDBJ databases">
        <authorList>
            <person name="King R."/>
        </authorList>
    </citation>
    <scope>NUCLEOTIDE SEQUENCE</scope>
</reference>
<evidence type="ECO:0000313" key="1">
    <source>
        <dbReference type="EMBL" id="CAH1397925.1"/>
    </source>
</evidence>
<evidence type="ECO:0000313" key="2">
    <source>
        <dbReference type="Proteomes" id="UP001152798"/>
    </source>
</evidence>
<proteinExistence type="predicted"/>